<proteinExistence type="predicted"/>
<evidence type="ECO:0000259" key="1">
    <source>
        <dbReference type="SMART" id="SM00387"/>
    </source>
</evidence>
<comment type="caution">
    <text evidence="2">The sequence shown here is derived from an EMBL/GenBank/DDBJ whole genome shotgun (WGS) entry which is preliminary data.</text>
</comment>
<sequence>MTLNNAEPHTLAEPPAGEDPYAFDFTFVPTTARIALYDDLLSAPRVIEVKPAETTQYIESLASTVYEQARQAGGSIPYTVIREVSENFIHARFREIIVSVLDAGNTIRFADQGPGIPYKDQAQKPGFSSAVEPMKKYIRGVGSGLPIVRDYLDVSHGNITIEDNLGRGSVVTISVTPHPSAPPAGAMAAGYQPQVAPGTTGYPVGGATSAMQPNSAYGAQPTMAGYGADPRQQAYPQAMAFDAYGNAIPAGAAGMPAAAYGAPSSYPVASVPAQAQPWGTPAAAAPARVQSLAPHLSEREQDVLRLLYQDGELGVTEISHILEAAPSSVHNALKKLEQAALVMSGQNKKRRLTDLGVAVAQTI</sequence>
<dbReference type="InterPro" id="IPR000835">
    <property type="entry name" value="HTH_MarR-typ"/>
</dbReference>
<organism evidence="2 3">
    <name type="scientific">Adlercreutzia faecimuris</name>
    <dbReference type="NCBI Taxonomy" id="2897341"/>
    <lineage>
        <taxon>Bacteria</taxon>
        <taxon>Bacillati</taxon>
        <taxon>Actinomycetota</taxon>
        <taxon>Coriobacteriia</taxon>
        <taxon>Eggerthellales</taxon>
        <taxon>Eggerthellaceae</taxon>
        <taxon>Adlercreutzia</taxon>
    </lineage>
</organism>
<dbReference type="SUPFAM" id="SSF46785">
    <property type="entry name" value="Winged helix' DNA-binding domain"/>
    <property type="match status" value="1"/>
</dbReference>
<feature type="domain" description="Histidine kinase/HSP90-like ATPase" evidence="1">
    <location>
        <begin position="72"/>
        <end position="179"/>
    </location>
</feature>
<dbReference type="Gene3D" id="3.30.565.10">
    <property type="entry name" value="Histidine kinase-like ATPase, C-terminal domain"/>
    <property type="match status" value="1"/>
</dbReference>
<gene>
    <name evidence="2" type="ORF">LPT13_00840</name>
</gene>
<protein>
    <submittedName>
        <fullName evidence="2">MarR family transcriptional regulator</fullName>
    </submittedName>
</protein>
<evidence type="ECO:0000313" key="2">
    <source>
        <dbReference type="EMBL" id="MCI2240902.1"/>
    </source>
</evidence>
<dbReference type="Proteomes" id="UP001430755">
    <property type="component" value="Unassembled WGS sequence"/>
</dbReference>
<dbReference type="InterPro" id="IPR003594">
    <property type="entry name" value="HATPase_dom"/>
</dbReference>
<dbReference type="InterPro" id="IPR011991">
    <property type="entry name" value="ArsR-like_HTH"/>
</dbReference>
<dbReference type="SMART" id="SM00387">
    <property type="entry name" value="HATPase_c"/>
    <property type="match status" value="1"/>
</dbReference>
<dbReference type="CDD" id="cd00090">
    <property type="entry name" value="HTH_ARSR"/>
    <property type="match status" value="1"/>
</dbReference>
<dbReference type="SUPFAM" id="SSF55874">
    <property type="entry name" value="ATPase domain of HSP90 chaperone/DNA topoisomerase II/histidine kinase"/>
    <property type="match status" value="1"/>
</dbReference>
<dbReference type="InterPro" id="IPR036388">
    <property type="entry name" value="WH-like_DNA-bd_sf"/>
</dbReference>
<dbReference type="Gene3D" id="1.10.10.10">
    <property type="entry name" value="Winged helix-like DNA-binding domain superfamily/Winged helix DNA-binding domain"/>
    <property type="match status" value="1"/>
</dbReference>
<evidence type="ECO:0000313" key="3">
    <source>
        <dbReference type="Proteomes" id="UP001430755"/>
    </source>
</evidence>
<dbReference type="InterPro" id="IPR036890">
    <property type="entry name" value="HATPase_C_sf"/>
</dbReference>
<name>A0ABS9WEL6_9ACTN</name>
<keyword evidence="3" id="KW-1185">Reference proteome</keyword>
<reference evidence="2" key="1">
    <citation type="submission" date="2021-11" db="EMBL/GenBank/DDBJ databases">
        <title>A Novel Adlercreutzia Species, isolated from a Allomyrina dichotoma larva feces.</title>
        <authorList>
            <person name="Suh M.K."/>
        </authorList>
    </citation>
    <scope>NUCLEOTIDE SEQUENCE</scope>
    <source>
        <strain evidence="2">JBNU-10</strain>
    </source>
</reference>
<dbReference type="RefSeq" id="WP_242162569.1">
    <property type="nucleotide sequence ID" value="NZ_JAJMLW010000001.1"/>
</dbReference>
<accession>A0ABS9WEL6</accession>
<dbReference type="InterPro" id="IPR036390">
    <property type="entry name" value="WH_DNA-bd_sf"/>
</dbReference>
<dbReference type="Pfam" id="PF01047">
    <property type="entry name" value="MarR"/>
    <property type="match status" value="1"/>
</dbReference>
<dbReference type="EMBL" id="JAJMLW010000001">
    <property type="protein sequence ID" value="MCI2240902.1"/>
    <property type="molecule type" value="Genomic_DNA"/>
</dbReference>
<dbReference type="Pfam" id="PF02518">
    <property type="entry name" value="HATPase_c"/>
    <property type="match status" value="1"/>
</dbReference>